<comment type="caution">
    <text evidence="3">The sequence shown here is derived from an EMBL/GenBank/DDBJ whole genome shotgun (WGS) entry which is preliminary data.</text>
</comment>
<evidence type="ECO:0000313" key="3">
    <source>
        <dbReference type="EMBL" id="RFU16040.1"/>
    </source>
</evidence>
<evidence type="ECO:0000256" key="2">
    <source>
        <dbReference type="SAM" id="SignalP"/>
    </source>
</evidence>
<accession>A0A372IM57</accession>
<reference evidence="3 4" key="1">
    <citation type="submission" date="2018-08" db="EMBL/GenBank/DDBJ databases">
        <title>Acidipila sp. 4G-K13, an acidobacterium isolated from forest soil.</title>
        <authorList>
            <person name="Gao Z.-H."/>
            <person name="Qiu L.-H."/>
        </authorList>
    </citation>
    <scope>NUCLEOTIDE SEQUENCE [LARGE SCALE GENOMIC DNA]</scope>
    <source>
        <strain evidence="3 4">4G-K13</strain>
    </source>
</reference>
<dbReference type="EMBL" id="QVQT01000004">
    <property type="protein sequence ID" value="RFU16040.1"/>
    <property type="molecule type" value="Genomic_DNA"/>
</dbReference>
<organism evidence="3 4">
    <name type="scientific">Paracidobacterium acidisoli</name>
    <dbReference type="NCBI Taxonomy" id="2303751"/>
    <lineage>
        <taxon>Bacteria</taxon>
        <taxon>Pseudomonadati</taxon>
        <taxon>Acidobacteriota</taxon>
        <taxon>Terriglobia</taxon>
        <taxon>Terriglobales</taxon>
        <taxon>Acidobacteriaceae</taxon>
        <taxon>Paracidobacterium</taxon>
    </lineage>
</organism>
<feature type="signal peptide" evidence="2">
    <location>
        <begin position="1"/>
        <end position="25"/>
    </location>
</feature>
<protein>
    <submittedName>
        <fullName evidence="3">Uncharacterized protein</fullName>
    </submittedName>
</protein>
<sequence>MIRPKPICLFAIAACFLASGMSAPAQSIASQTIASLPDAPQPLTIASIDPVTSIDDPPQAQTTPVPPPPPGSQAVTPMAHAPYAKRKWSSYVDPGERVPRLTTADKMAFWLHEEIQPASPLPALVSAEYGLITDSDPKYGTNGEAFGERFGAALARQASMRFFSDSVLPAVTHEDPRYYRLASGSYGRRAWHATERMFIAQNDDGRRVFDVSDIFGRLLGSALTMAYYPHRSANGGVVLRTWGTAVAGGVGDNLFLEFWPDIITRFRHRHSGSSR</sequence>
<evidence type="ECO:0000313" key="4">
    <source>
        <dbReference type="Proteomes" id="UP000264702"/>
    </source>
</evidence>
<gene>
    <name evidence="3" type="ORF">D0Y96_11450</name>
</gene>
<evidence type="ECO:0000256" key="1">
    <source>
        <dbReference type="SAM" id="MobiDB-lite"/>
    </source>
</evidence>
<proteinExistence type="predicted"/>
<dbReference type="RefSeq" id="WP_117299995.1">
    <property type="nucleotide sequence ID" value="NZ_QVQT02000004.1"/>
</dbReference>
<dbReference type="Proteomes" id="UP000264702">
    <property type="component" value="Unassembled WGS sequence"/>
</dbReference>
<keyword evidence="2" id="KW-0732">Signal</keyword>
<dbReference type="OrthoDB" id="114100at2"/>
<keyword evidence="4" id="KW-1185">Reference proteome</keyword>
<dbReference type="AlphaFoldDB" id="A0A372IM57"/>
<feature type="region of interest" description="Disordered" evidence="1">
    <location>
        <begin position="48"/>
        <end position="76"/>
    </location>
</feature>
<feature type="chain" id="PRO_5017052457" evidence="2">
    <location>
        <begin position="26"/>
        <end position="275"/>
    </location>
</feature>
<name>A0A372IM57_9BACT</name>